<dbReference type="AlphaFoldDB" id="A0A2P2Q3D2"/>
<dbReference type="EMBL" id="GGEC01081026">
    <property type="protein sequence ID" value="MBX61510.1"/>
    <property type="molecule type" value="Transcribed_RNA"/>
</dbReference>
<sequence length="74" mass="8323">MSSIRHRTGCYSISCKLSYVCLMTFQTGPLNSCLTSLHGYNNNNDNKDSVPNLIRVCCMNLFMPVHFTMKISLG</sequence>
<protein>
    <submittedName>
        <fullName evidence="1">Uncharacterized protein</fullName>
    </submittedName>
</protein>
<name>A0A2P2Q3D2_RHIMU</name>
<accession>A0A2P2Q3D2</accession>
<organism evidence="1">
    <name type="scientific">Rhizophora mucronata</name>
    <name type="common">Asiatic mangrove</name>
    <dbReference type="NCBI Taxonomy" id="61149"/>
    <lineage>
        <taxon>Eukaryota</taxon>
        <taxon>Viridiplantae</taxon>
        <taxon>Streptophyta</taxon>
        <taxon>Embryophyta</taxon>
        <taxon>Tracheophyta</taxon>
        <taxon>Spermatophyta</taxon>
        <taxon>Magnoliopsida</taxon>
        <taxon>eudicotyledons</taxon>
        <taxon>Gunneridae</taxon>
        <taxon>Pentapetalae</taxon>
        <taxon>rosids</taxon>
        <taxon>fabids</taxon>
        <taxon>Malpighiales</taxon>
        <taxon>Rhizophoraceae</taxon>
        <taxon>Rhizophora</taxon>
    </lineage>
</organism>
<reference evidence="1" key="1">
    <citation type="submission" date="2018-02" db="EMBL/GenBank/DDBJ databases">
        <title>Rhizophora mucronata_Transcriptome.</title>
        <authorList>
            <person name="Meera S.P."/>
            <person name="Sreeshan A."/>
            <person name="Augustine A."/>
        </authorList>
    </citation>
    <scope>NUCLEOTIDE SEQUENCE</scope>
    <source>
        <tissue evidence="1">Leaf</tissue>
    </source>
</reference>
<proteinExistence type="predicted"/>
<evidence type="ECO:0000313" key="1">
    <source>
        <dbReference type="EMBL" id="MBX61510.1"/>
    </source>
</evidence>